<protein>
    <submittedName>
        <fullName evidence="2">Uncharacterized protein</fullName>
    </submittedName>
</protein>
<comment type="caution">
    <text evidence="2">The sequence shown here is derived from an EMBL/GenBank/DDBJ whole genome shotgun (WGS) entry which is preliminary data.</text>
</comment>
<reference evidence="2 3" key="1">
    <citation type="submission" date="2023-02" db="EMBL/GenBank/DDBJ databases">
        <title>LHISI_Scaffold_Assembly.</title>
        <authorList>
            <person name="Stuart O.P."/>
            <person name="Cleave R."/>
            <person name="Magrath M.J.L."/>
            <person name="Mikheyev A.S."/>
        </authorList>
    </citation>
    <scope>NUCLEOTIDE SEQUENCE [LARGE SCALE GENOMIC DNA]</scope>
    <source>
        <strain evidence="2">Daus_M_001</strain>
        <tissue evidence="2">Leg muscle</tissue>
    </source>
</reference>
<feature type="region of interest" description="Disordered" evidence="1">
    <location>
        <begin position="243"/>
        <end position="266"/>
    </location>
</feature>
<dbReference type="EMBL" id="JARBHB010000001">
    <property type="protein sequence ID" value="KAJ8898008.1"/>
    <property type="molecule type" value="Genomic_DNA"/>
</dbReference>
<dbReference type="Proteomes" id="UP001159363">
    <property type="component" value="Chromosome 1"/>
</dbReference>
<sequence length="341" mass="36993">MADSFPFLPQFLFPVQLAPSLMTSLSTRRASVAAEVKPLASHQAEVTRGFSRGSSVSLRLCIPAPLHRALLTLLHPRRLSRPQPIPCHSTPHSMWSYTSPVSVVTGGGGGRSAVADSFSRQGEPVSIPGWAAPGFSNVGIVPDNVTGRRVFSGVSRFPWPCILALYAPHFCHKDACCATTMIATFRKYKKSRFKPAEIEPVHPWVLSGLSDHYITPAIRLLRDGANTAGTLLSNQRLEINSPDSPVANLPQHANSQSDAKPVSRASHRVSANGRFGDIVGLVYTAVTRWPNNCVSLGNQFTFAAGTNERAGQRGTNLKLQPISRLESFVRRFRQKAPIGGI</sequence>
<organism evidence="2 3">
    <name type="scientific">Dryococelus australis</name>
    <dbReference type="NCBI Taxonomy" id="614101"/>
    <lineage>
        <taxon>Eukaryota</taxon>
        <taxon>Metazoa</taxon>
        <taxon>Ecdysozoa</taxon>
        <taxon>Arthropoda</taxon>
        <taxon>Hexapoda</taxon>
        <taxon>Insecta</taxon>
        <taxon>Pterygota</taxon>
        <taxon>Neoptera</taxon>
        <taxon>Polyneoptera</taxon>
        <taxon>Phasmatodea</taxon>
        <taxon>Verophasmatodea</taxon>
        <taxon>Anareolatae</taxon>
        <taxon>Phasmatidae</taxon>
        <taxon>Eurycanthinae</taxon>
        <taxon>Dryococelus</taxon>
    </lineage>
</organism>
<accession>A0ABQ9IMU1</accession>
<evidence type="ECO:0000256" key="1">
    <source>
        <dbReference type="SAM" id="MobiDB-lite"/>
    </source>
</evidence>
<evidence type="ECO:0000313" key="2">
    <source>
        <dbReference type="EMBL" id="KAJ8898008.1"/>
    </source>
</evidence>
<name>A0ABQ9IMU1_9NEOP</name>
<proteinExistence type="predicted"/>
<evidence type="ECO:0000313" key="3">
    <source>
        <dbReference type="Proteomes" id="UP001159363"/>
    </source>
</evidence>
<gene>
    <name evidence="2" type="ORF">PR048_003368</name>
</gene>
<keyword evidence="3" id="KW-1185">Reference proteome</keyword>